<keyword evidence="3" id="KW-1185">Reference proteome</keyword>
<evidence type="ECO:0000313" key="2">
    <source>
        <dbReference type="EMBL" id="VDC32934.1"/>
    </source>
</evidence>
<proteinExistence type="predicted"/>
<reference evidence="2 3" key="1">
    <citation type="submission" date="2018-11" db="EMBL/GenBank/DDBJ databases">
        <authorList>
            <person name="Criscuolo A."/>
        </authorList>
    </citation>
    <scope>NUCLEOTIDE SEQUENCE [LARGE SCALE GENOMIC DNA]</scope>
    <source>
        <strain evidence="2">ACIP111625</strain>
    </source>
</reference>
<name>A0A3P5XXQ4_9RHOB</name>
<feature type="region of interest" description="Disordered" evidence="1">
    <location>
        <begin position="46"/>
        <end position="66"/>
    </location>
</feature>
<gene>
    <name evidence="2" type="ORF">XINFAN_03485</name>
</gene>
<dbReference type="AlphaFoldDB" id="A0A3P5XXQ4"/>
<evidence type="ECO:0000256" key="1">
    <source>
        <dbReference type="SAM" id="MobiDB-lite"/>
    </source>
</evidence>
<sequence length="210" mass="22087">MPFADQAIRPVSARTTMVRAFFIFLFCGFGLAGCDPIADELMGEPASATKTGNAEDDSRGSSEVDTCDAKNAAGTADCTPNASGRAKATKVAAPRDRFAGFTPDQCGQGAHLVGDAWAMMLTGKLKDWEDYCTMIESGQGQTVARTGGSSGTGGGCEYRGRNYGPGESVYSPIDSDSLLVFGQRFEELAGVSKKWQQCQCSSSSGHWGCV</sequence>
<protein>
    <submittedName>
        <fullName evidence="2">Uncharacterized protein</fullName>
    </submittedName>
</protein>
<dbReference type="EMBL" id="UXAW01000097">
    <property type="protein sequence ID" value="VDC32934.1"/>
    <property type="molecule type" value="Genomic_DNA"/>
</dbReference>
<evidence type="ECO:0000313" key="3">
    <source>
        <dbReference type="Proteomes" id="UP000277498"/>
    </source>
</evidence>
<organism evidence="2 3">
    <name type="scientific">Pseudogemmobacter humi</name>
    <dbReference type="NCBI Taxonomy" id="2483812"/>
    <lineage>
        <taxon>Bacteria</taxon>
        <taxon>Pseudomonadati</taxon>
        <taxon>Pseudomonadota</taxon>
        <taxon>Alphaproteobacteria</taxon>
        <taxon>Rhodobacterales</taxon>
        <taxon>Paracoccaceae</taxon>
        <taxon>Pseudogemmobacter</taxon>
    </lineage>
</organism>
<accession>A0A3P5XXQ4</accession>
<dbReference type="Proteomes" id="UP000277498">
    <property type="component" value="Unassembled WGS sequence"/>
</dbReference>